<keyword evidence="2" id="KW-1185">Reference proteome</keyword>
<protein>
    <recommendedName>
        <fullName evidence="3">Plasmid recombination enzyme</fullName>
    </recommendedName>
</protein>
<evidence type="ECO:0008006" key="3">
    <source>
        <dbReference type="Google" id="ProtNLM"/>
    </source>
</evidence>
<proteinExistence type="predicted"/>
<evidence type="ECO:0000313" key="1">
    <source>
        <dbReference type="EMBL" id="NYG31930.1"/>
    </source>
</evidence>
<dbReference type="GO" id="GO:0003677">
    <property type="term" value="F:DNA binding"/>
    <property type="evidence" value="ECO:0007669"/>
    <property type="project" value="InterPro"/>
</dbReference>
<dbReference type="InterPro" id="IPR001668">
    <property type="entry name" value="Mob_Pre"/>
</dbReference>
<reference evidence="1 2" key="1">
    <citation type="submission" date="2020-07" db="EMBL/GenBank/DDBJ databases">
        <title>Genomic Encyclopedia of Archaeal and Bacterial Type Strains, Phase II (KMG-II): from individual species to whole genera.</title>
        <authorList>
            <person name="Goeker M."/>
        </authorList>
    </citation>
    <scope>NUCLEOTIDE SEQUENCE [LARGE SCALE GENOMIC DNA]</scope>
    <source>
        <strain evidence="1 2">DSM 21226</strain>
    </source>
</reference>
<dbReference type="Pfam" id="PF01076">
    <property type="entry name" value="Mob_Pre"/>
    <property type="match status" value="1"/>
</dbReference>
<gene>
    <name evidence="1" type="ORF">BDD16_000916</name>
</gene>
<dbReference type="EMBL" id="JACCFH010000001">
    <property type="protein sequence ID" value="NYG31930.1"/>
    <property type="molecule type" value="Genomic_DNA"/>
</dbReference>
<name>A0A7Y9QV30_9BURK</name>
<dbReference type="Proteomes" id="UP000518288">
    <property type="component" value="Unassembled WGS sequence"/>
</dbReference>
<evidence type="ECO:0000313" key="2">
    <source>
        <dbReference type="Proteomes" id="UP000518288"/>
    </source>
</evidence>
<comment type="caution">
    <text evidence="1">The sequence shown here is derived from an EMBL/GenBank/DDBJ whole genome shotgun (WGS) entry which is preliminary data.</text>
</comment>
<sequence>MTAGADKAMNPDEWRAGLWFAGKALNVKTVRRAADFGEVLPVCLSHNLREGNEAHRHRSPIDPTRRGLNEVLRGPASLPVAVELVRNAFDELGIVPARADAIAGIELMFQPPDGHDTSAFWSECLRWVDGRYQHVVSAVVHRDQKRAHMHIIALAVADGRLAGNTLTSGVNLLQRQRREFMGHF</sequence>
<dbReference type="AlphaFoldDB" id="A0A7Y9QV30"/>
<dbReference type="GO" id="GO:0006310">
    <property type="term" value="P:DNA recombination"/>
    <property type="evidence" value="ECO:0007669"/>
    <property type="project" value="InterPro"/>
</dbReference>
<dbReference type="CDD" id="cd17242">
    <property type="entry name" value="MobM_relaxase"/>
    <property type="match status" value="1"/>
</dbReference>
<dbReference type="Gene3D" id="3.30.930.30">
    <property type="match status" value="1"/>
</dbReference>
<dbReference type="RefSeq" id="WP_179632874.1">
    <property type="nucleotide sequence ID" value="NZ_JACCFH010000001.1"/>
</dbReference>
<accession>A0A7Y9QV30</accession>
<organism evidence="1 2">
    <name type="scientific">Sphaerotilus montanus</name>
    <dbReference type="NCBI Taxonomy" id="522889"/>
    <lineage>
        <taxon>Bacteria</taxon>
        <taxon>Pseudomonadati</taxon>
        <taxon>Pseudomonadota</taxon>
        <taxon>Betaproteobacteria</taxon>
        <taxon>Burkholderiales</taxon>
        <taxon>Sphaerotilaceae</taxon>
        <taxon>Sphaerotilus</taxon>
    </lineage>
</organism>